<feature type="transmembrane region" description="Helical" evidence="2">
    <location>
        <begin position="142"/>
        <end position="164"/>
    </location>
</feature>
<evidence type="ECO:0000313" key="3">
    <source>
        <dbReference type="EMBL" id="SDQ07266.1"/>
    </source>
</evidence>
<protein>
    <submittedName>
        <fullName evidence="3">TIGR00341 family protein</fullName>
    </submittedName>
</protein>
<evidence type="ECO:0000256" key="2">
    <source>
        <dbReference type="SAM" id="Phobius"/>
    </source>
</evidence>
<evidence type="ECO:0000313" key="4">
    <source>
        <dbReference type="Proteomes" id="UP000199289"/>
    </source>
</evidence>
<dbReference type="EMBL" id="FNKQ01000001">
    <property type="protein sequence ID" value="SDQ07266.1"/>
    <property type="molecule type" value="Genomic_DNA"/>
</dbReference>
<feature type="transmembrane region" description="Helical" evidence="2">
    <location>
        <begin position="321"/>
        <end position="343"/>
    </location>
</feature>
<evidence type="ECO:0000256" key="1">
    <source>
        <dbReference type="SAM" id="MobiDB-lite"/>
    </source>
</evidence>
<gene>
    <name evidence="3" type="ORF">SAMN05216278_0240</name>
</gene>
<feature type="region of interest" description="Disordered" evidence="1">
    <location>
        <begin position="431"/>
        <end position="469"/>
    </location>
</feature>
<feature type="transmembrane region" description="Helical" evidence="2">
    <location>
        <begin position="247"/>
        <end position="269"/>
    </location>
</feature>
<dbReference type="Proteomes" id="UP000199289">
    <property type="component" value="Unassembled WGS sequence"/>
</dbReference>
<feature type="transmembrane region" description="Helical" evidence="2">
    <location>
        <begin position="176"/>
        <end position="195"/>
    </location>
</feature>
<keyword evidence="2" id="KW-0812">Transmembrane</keyword>
<dbReference type="OrthoDB" id="3266at2157"/>
<proteinExistence type="predicted"/>
<dbReference type="PANTHER" id="PTHR20992">
    <property type="entry name" value="AT15442P-RELATED"/>
    <property type="match status" value="1"/>
</dbReference>
<dbReference type="NCBIfam" id="TIGR00341">
    <property type="entry name" value="TIGR00341 family protein"/>
    <property type="match status" value="1"/>
</dbReference>
<sequence length="469" mass="49710">MRLVQVMVPTGKRQAVVGALEEEGIDYALSTESSNRQYAAVVTFPIPKAAVEHILQRLRDVGIERDSYIVVTEAETVVSRRFDELQDEWNEENPEGSDRIAREELVARAEEMAPQTLTFVVMTVISAIVATAGVLLDSPAVVVGSMVIAPLVGPAMTTSVGTIIDDREMFARGAKLQASGILLGIVSAALFALVLRMTNIVPLTGQEVFSIGEVESRLSPDVLSLVVALGAGAAGAFSLASGVSAALVGVMIAAALVPPMAVVGIGLAWGSPVAVLGSAVLVLVNVLSINVVALVVLWRMGYRPKLWVQENEARSIMMTRVTTFSVILLILTAVLGAATYGSVRSAEFENDARVAIEESLPQDASLISMEVGYRSFPLLTPERITITIGYPPGEPPPQVADEISRKLNDQAPETLEPWREEGVQVEVRYIAIQRPNGESGGATTPGDEDGGPERPAVSARGVGPRSPAV</sequence>
<feature type="transmembrane region" description="Helical" evidence="2">
    <location>
        <begin position="222"/>
        <end position="240"/>
    </location>
</feature>
<accession>A0A1H0XX89</accession>
<organism evidence="3 4">
    <name type="scientific">Halopelagius longus</name>
    <dbReference type="NCBI Taxonomy" id="1236180"/>
    <lineage>
        <taxon>Archaea</taxon>
        <taxon>Methanobacteriati</taxon>
        <taxon>Methanobacteriota</taxon>
        <taxon>Stenosarchaea group</taxon>
        <taxon>Halobacteria</taxon>
        <taxon>Halobacteriales</taxon>
        <taxon>Haloferacaceae</taxon>
    </lineage>
</organism>
<reference evidence="4" key="1">
    <citation type="submission" date="2016-10" db="EMBL/GenBank/DDBJ databases">
        <authorList>
            <person name="Varghese N."/>
            <person name="Submissions S."/>
        </authorList>
    </citation>
    <scope>NUCLEOTIDE SEQUENCE [LARGE SCALE GENOMIC DNA]</scope>
    <source>
        <strain evidence="4">CGMCC 1.12397</strain>
    </source>
</reference>
<name>A0A1H0XX89_9EURY</name>
<feature type="transmembrane region" description="Helical" evidence="2">
    <location>
        <begin position="117"/>
        <end position="136"/>
    </location>
</feature>
<keyword evidence="2" id="KW-0472">Membrane</keyword>
<dbReference type="PANTHER" id="PTHR20992:SF9">
    <property type="entry name" value="AT15442P-RELATED"/>
    <property type="match status" value="1"/>
</dbReference>
<dbReference type="Pfam" id="PF04087">
    <property type="entry name" value="DUF389"/>
    <property type="match status" value="1"/>
</dbReference>
<dbReference type="InterPro" id="IPR005240">
    <property type="entry name" value="DUF389"/>
</dbReference>
<dbReference type="AlphaFoldDB" id="A0A1H0XX89"/>
<feature type="transmembrane region" description="Helical" evidence="2">
    <location>
        <begin position="275"/>
        <end position="300"/>
    </location>
</feature>
<keyword evidence="2" id="KW-1133">Transmembrane helix</keyword>
<dbReference type="RefSeq" id="WP_175454343.1">
    <property type="nucleotide sequence ID" value="NZ_FNKQ01000001.1"/>
</dbReference>